<dbReference type="Proteomes" id="UP000077134">
    <property type="component" value="Unassembled WGS sequence"/>
</dbReference>
<dbReference type="RefSeq" id="WP_082865696.1">
    <property type="nucleotide sequence ID" value="NZ_CP017770.1"/>
</dbReference>
<evidence type="ECO:0000313" key="2">
    <source>
        <dbReference type="EMBL" id="OAB74518.1"/>
    </source>
</evidence>
<dbReference type="AlphaFoldDB" id="A0A167DL47"/>
<accession>A0A167DL47</accession>
<keyword evidence="1" id="KW-1133">Transmembrane helix</keyword>
<comment type="caution">
    <text evidence="2">The sequence shown here is derived from an EMBL/GenBank/DDBJ whole genome shotgun (WGS) entry which is preliminary data.</text>
</comment>
<dbReference type="InterPro" id="IPR014231">
    <property type="entry name" value="Spore_YpjB"/>
</dbReference>
<dbReference type="Pfam" id="PF09577">
    <property type="entry name" value="Spore_YpjB"/>
    <property type="match status" value="1"/>
</dbReference>
<protein>
    <recommendedName>
        <fullName evidence="4">Sporulation protein</fullName>
    </recommendedName>
</protein>
<gene>
    <name evidence="2" type="ORF">PNBC_10655</name>
</gene>
<evidence type="ECO:0000313" key="3">
    <source>
        <dbReference type="Proteomes" id="UP000077134"/>
    </source>
</evidence>
<name>A0A167DL47_9BACL</name>
<evidence type="ECO:0000256" key="1">
    <source>
        <dbReference type="SAM" id="Phobius"/>
    </source>
</evidence>
<feature type="transmembrane region" description="Helical" evidence="1">
    <location>
        <begin position="247"/>
        <end position="264"/>
    </location>
</feature>
<keyword evidence="3" id="KW-1185">Reference proteome</keyword>
<keyword evidence="1" id="KW-0472">Membrane</keyword>
<dbReference type="EMBL" id="LSFN01000014">
    <property type="protein sequence ID" value="OAB74518.1"/>
    <property type="molecule type" value="Genomic_DNA"/>
</dbReference>
<dbReference type="OrthoDB" id="2464294at2"/>
<reference evidence="2 3" key="1">
    <citation type="submission" date="2016-02" db="EMBL/GenBank/DDBJ databases">
        <title>Paenibacillus sp. LPB0068, isolated from Crassostrea gigas.</title>
        <authorList>
            <person name="Shin S.-K."/>
            <person name="Yi H."/>
        </authorList>
    </citation>
    <scope>NUCLEOTIDE SEQUENCE [LARGE SCALE GENOMIC DNA]</scope>
    <source>
        <strain evidence="2 3">LPB0068</strain>
    </source>
</reference>
<proteinExistence type="predicted"/>
<organism evidence="2 3">
    <name type="scientific">Paenibacillus crassostreae</name>
    <dbReference type="NCBI Taxonomy" id="1763538"/>
    <lineage>
        <taxon>Bacteria</taxon>
        <taxon>Bacillati</taxon>
        <taxon>Bacillota</taxon>
        <taxon>Bacilli</taxon>
        <taxon>Bacillales</taxon>
        <taxon>Paenibacillaceae</taxon>
        <taxon>Paenibacillus</taxon>
    </lineage>
</organism>
<keyword evidence="1" id="KW-0812">Transmembrane</keyword>
<evidence type="ECO:0008006" key="4">
    <source>
        <dbReference type="Google" id="ProtNLM"/>
    </source>
</evidence>
<dbReference type="STRING" id="1763538.LPB68_03305"/>
<sequence length="279" mass="31845">MSRMIKSHPLLLLVLSFIIMIVMNDDVIVAKEISSEPTQQAKELSMVAERLYRNVVDGNLTEVRLETEKIEQIFTSSSFQNITGIEGIHALSECIIEMKIATAQATIQPDLWLTAAAKLRLAADSLNNTEQPLWHQYYKVVREDLSKMHNQLNENNNVGLKKAYDNLQAHYELIRPAVVIHKKPYEVNMIDSWISFAGGITTSLSSKPESIRSAIAQGEQLFNELFGKKRDEAAFSVQYDPYSYHKSIWIAAIFILSILIYVGYKKYQGEKRTWKSFLP</sequence>